<name>A0A081K860_9GAMM</name>
<gene>
    <name evidence="2" type="ORF">GV64_05975</name>
</gene>
<feature type="region of interest" description="Disordered" evidence="1">
    <location>
        <begin position="1"/>
        <end position="20"/>
    </location>
</feature>
<accession>A0A081K860</accession>
<dbReference type="EMBL" id="JOJP01000001">
    <property type="protein sequence ID" value="KEI70336.1"/>
    <property type="molecule type" value="Genomic_DNA"/>
</dbReference>
<dbReference type="RefSeq" id="WP_020581106.1">
    <property type="nucleotide sequence ID" value="NZ_JOJP01000001.1"/>
</dbReference>
<evidence type="ECO:0000256" key="1">
    <source>
        <dbReference type="SAM" id="MobiDB-lite"/>
    </source>
</evidence>
<dbReference type="Proteomes" id="UP000027997">
    <property type="component" value="Unassembled WGS sequence"/>
</dbReference>
<comment type="caution">
    <text evidence="2">The sequence shown here is derived from an EMBL/GenBank/DDBJ whole genome shotgun (WGS) entry which is preliminary data.</text>
</comment>
<protein>
    <submittedName>
        <fullName evidence="2">Uncharacterized protein</fullName>
    </submittedName>
</protein>
<evidence type="ECO:0000313" key="3">
    <source>
        <dbReference type="Proteomes" id="UP000027997"/>
    </source>
</evidence>
<evidence type="ECO:0000313" key="2">
    <source>
        <dbReference type="EMBL" id="KEI70336.1"/>
    </source>
</evidence>
<feature type="compositionally biased region" description="Polar residues" evidence="1">
    <location>
        <begin position="1"/>
        <end position="10"/>
    </location>
</feature>
<organism evidence="2 3">
    <name type="scientific">Endozoicomonas elysicola</name>
    <dbReference type="NCBI Taxonomy" id="305900"/>
    <lineage>
        <taxon>Bacteria</taxon>
        <taxon>Pseudomonadati</taxon>
        <taxon>Pseudomonadota</taxon>
        <taxon>Gammaproteobacteria</taxon>
        <taxon>Oceanospirillales</taxon>
        <taxon>Endozoicomonadaceae</taxon>
        <taxon>Endozoicomonas</taxon>
    </lineage>
</organism>
<reference evidence="2 3" key="1">
    <citation type="submission" date="2014-06" db="EMBL/GenBank/DDBJ databases">
        <title>Whole Genome Sequences of Three Symbiotic Endozoicomonas Bacteria.</title>
        <authorList>
            <person name="Neave M.J."/>
            <person name="Apprill A."/>
            <person name="Voolstra C.R."/>
        </authorList>
    </citation>
    <scope>NUCLEOTIDE SEQUENCE [LARGE SCALE GENOMIC DNA]</scope>
    <source>
        <strain evidence="2 3">DSM 22380</strain>
    </source>
</reference>
<proteinExistence type="predicted"/>
<dbReference type="AlphaFoldDB" id="A0A081K860"/>
<sequence length="253" mass="29900">MNRYTTSPTTGIGGEYRNKSKNRKRVKYGKFKLRKVVGTHARKLLHILKKIGSIFRIRIRHRHPQKPTVTETIQLQTFHKINDDGDRIPDDKTMQQVRSFVGETKDLPFALSKAQYHRENKENLNERSQVIIGLKRMPNWQKLQNKKTELEKPLGDIRRELNEAFFTSYTQKAKQLLRSSDLDDVTKRDLKNFLDGKEEYSSMTPEESKRVLVRFQKRIAKHEQRKKQEKEGFRTFVVLPEVSRILPARESLI</sequence>
<keyword evidence="3" id="KW-1185">Reference proteome</keyword>